<evidence type="ECO:0000313" key="8">
    <source>
        <dbReference type="Proteomes" id="UP001589838"/>
    </source>
</evidence>
<dbReference type="PROSITE" id="PS50267">
    <property type="entry name" value="NA_NEUROTRAN_SYMP_3"/>
    <property type="match status" value="1"/>
</dbReference>
<feature type="transmembrane region" description="Helical" evidence="6">
    <location>
        <begin position="12"/>
        <end position="30"/>
    </location>
</feature>
<evidence type="ECO:0000256" key="4">
    <source>
        <dbReference type="ARBA" id="ARBA00022989"/>
    </source>
</evidence>
<feature type="transmembrane region" description="Helical" evidence="6">
    <location>
        <begin position="214"/>
        <end position="237"/>
    </location>
</feature>
<feature type="transmembrane region" description="Helical" evidence="6">
    <location>
        <begin position="384"/>
        <end position="402"/>
    </location>
</feature>
<evidence type="ECO:0000256" key="3">
    <source>
        <dbReference type="ARBA" id="ARBA00022692"/>
    </source>
</evidence>
<feature type="transmembrane region" description="Helical" evidence="6">
    <location>
        <begin position="297"/>
        <end position="320"/>
    </location>
</feature>
<feature type="transmembrane region" description="Helical" evidence="6">
    <location>
        <begin position="249"/>
        <end position="277"/>
    </location>
</feature>
<dbReference type="Pfam" id="PF00209">
    <property type="entry name" value="SNF"/>
    <property type="match status" value="2"/>
</dbReference>
<dbReference type="SUPFAM" id="SSF161070">
    <property type="entry name" value="SNF-like"/>
    <property type="match status" value="1"/>
</dbReference>
<reference evidence="7 8" key="1">
    <citation type="submission" date="2024-09" db="EMBL/GenBank/DDBJ databases">
        <authorList>
            <person name="Sun Q."/>
            <person name="Mori K."/>
        </authorList>
    </citation>
    <scope>NUCLEOTIDE SEQUENCE [LARGE SCALE GENOMIC DNA]</scope>
    <source>
        <strain evidence="7 8">NCAIM B.02610</strain>
    </source>
</reference>
<evidence type="ECO:0000256" key="6">
    <source>
        <dbReference type="SAM" id="Phobius"/>
    </source>
</evidence>
<dbReference type="CDD" id="cd10336">
    <property type="entry name" value="SLC6sbd_Tyt1-Like"/>
    <property type="match status" value="1"/>
</dbReference>
<dbReference type="InterPro" id="IPR000175">
    <property type="entry name" value="Na/ntran_symport"/>
</dbReference>
<keyword evidence="2" id="KW-0813">Transport</keyword>
<name>A0ABV6KFM5_9BACI</name>
<proteinExistence type="predicted"/>
<feature type="transmembrane region" description="Helical" evidence="6">
    <location>
        <begin position="172"/>
        <end position="190"/>
    </location>
</feature>
<feature type="transmembrane region" description="Helical" evidence="6">
    <location>
        <begin position="423"/>
        <end position="450"/>
    </location>
</feature>
<comment type="caution">
    <text evidence="7">The sequence shown here is derived from an EMBL/GenBank/DDBJ whole genome shotgun (WGS) entry which is preliminary data.</text>
</comment>
<keyword evidence="4 6" id="KW-1133">Transmembrane helix</keyword>
<dbReference type="InterPro" id="IPR037272">
    <property type="entry name" value="SNS_sf"/>
</dbReference>
<organism evidence="7 8">
    <name type="scientific">Halalkalibacter kiskunsagensis</name>
    <dbReference type="NCBI Taxonomy" id="1548599"/>
    <lineage>
        <taxon>Bacteria</taxon>
        <taxon>Bacillati</taxon>
        <taxon>Bacillota</taxon>
        <taxon>Bacilli</taxon>
        <taxon>Bacillales</taxon>
        <taxon>Bacillaceae</taxon>
        <taxon>Halalkalibacter</taxon>
    </lineage>
</organism>
<sequence>MSTHEQWKSKMGFILAAAGSAIGLGAIWKLPYVAGTSGGGAFFLLFLLFTVLLGYPLLVGEFIIGRRAQSNAVTTYKKLAPNSLWHLTGRVGIFASFLVLSFYSVIGGWIILYLVQAFTGNLQGLSQEQYGQLFGDMIANPALALVGQLSFLLITVLVVAKGVQKGIEKASKIMMPTLFVLFIFLVIRSLRLEGAIEGVRFLLVPKFSELNSDIMLFALGQAFFALSLGVSVMVTYSSYLPKTQNLPKAAGSIVVMNLFIALLAGLAIFPGVFSYGLEVDAGPTLIFAVLPAVFSQMPFGMAFFVAFLLLFLFAALTSAFSMIESLVAVFTKDEHNKRKRFTWMIGTLVFLVGIPSCLSYGVLAEFEIFGMVFFDFVDLTVSNVMMPLGALATSLFVTFKVSKPDLFDELQQGSRVGKLFFQSWFYALRFLTPTAIIIVFLDALGVVGWIGAMFS</sequence>
<evidence type="ECO:0000256" key="1">
    <source>
        <dbReference type="ARBA" id="ARBA00004141"/>
    </source>
</evidence>
<dbReference type="Proteomes" id="UP001589838">
    <property type="component" value="Unassembled WGS sequence"/>
</dbReference>
<dbReference type="NCBIfam" id="NF037979">
    <property type="entry name" value="Na_transp"/>
    <property type="match status" value="1"/>
</dbReference>
<dbReference type="InterPro" id="IPR047218">
    <property type="entry name" value="YocR/YhdH-like"/>
</dbReference>
<feature type="transmembrane region" description="Helical" evidence="6">
    <location>
        <begin position="42"/>
        <end position="64"/>
    </location>
</feature>
<keyword evidence="3 6" id="KW-0812">Transmembrane</keyword>
<dbReference type="PANTHER" id="PTHR42948:SF1">
    <property type="entry name" value="TRANSPORTER"/>
    <property type="match status" value="1"/>
</dbReference>
<dbReference type="PRINTS" id="PR00176">
    <property type="entry name" value="NANEUSMPORT"/>
</dbReference>
<dbReference type="PANTHER" id="PTHR42948">
    <property type="entry name" value="TRANSPORTER"/>
    <property type="match status" value="1"/>
</dbReference>
<evidence type="ECO:0000256" key="5">
    <source>
        <dbReference type="ARBA" id="ARBA00023136"/>
    </source>
</evidence>
<evidence type="ECO:0000256" key="2">
    <source>
        <dbReference type="ARBA" id="ARBA00022448"/>
    </source>
</evidence>
<keyword evidence="8" id="KW-1185">Reference proteome</keyword>
<dbReference type="RefSeq" id="WP_335960624.1">
    <property type="nucleotide sequence ID" value="NZ_JAXBLX010000011.1"/>
</dbReference>
<protein>
    <submittedName>
        <fullName evidence="7">Sodium-dependent transporter</fullName>
    </submittedName>
</protein>
<keyword evidence="5 6" id="KW-0472">Membrane</keyword>
<accession>A0ABV6KFM5</accession>
<comment type="subcellular location">
    <subcellularLocation>
        <location evidence="1">Membrane</location>
        <topology evidence="1">Multi-pass membrane protein</topology>
    </subcellularLocation>
</comment>
<evidence type="ECO:0000313" key="7">
    <source>
        <dbReference type="EMBL" id="MFC0472099.1"/>
    </source>
</evidence>
<gene>
    <name evidence="7" type="ORF">ACFFHM_16730</name>
</gene>
<feature type="transmembrane region" description="Helical" evidence="6">
    <location>
        <begin position="91"/>
        <end position="118"/>
    </location>
</feature>
<feature type="transmembrane region" description="Helical" evidence="6">
    <location>
        <begin position="138"/>
        <end position="160"/>
    </location>
</feature>
<dbReference type="EMBL" id="JBHLUX010000039">
    <property type="protein sequence ID" value="MFC0472099.1"/>
    <property type="molecule type" value="Genomic_DNA"/>
</dbReference>
<feature type="transmembrane region" description="Helical" evidence="6">
    <location>
        <begin position="341"/>
        <end position="364"/>
    </location>
</feature>